<evidence type="ECO:0000313" key="2">
    <source>
        <dbReference type="EMBL" id="KAK2111708.1"/>
    </source>
</evidence>
<dbReference type="EMBL" id="JASSZA010000005">
    <property type="protein sequence ID" value="KAK2111708.1"/>
    <property type="molecule type" value="Genomic_DNA"/>
</dbReference>
<organism evidence="2 3">
    <name type="scientific">Saguinus oedipus</name>
    <name type="common">Cotton-top tamarin</name>
    <name type="synonym">Oedipomidas oedipus</name>
    <dbReference type="NCBI Taxonomy" id="9490"/>
    <lineage>
        <taxon>Eukaryota</taxon>
        <taxon>Metazoa</taxon>
        <taxon>Chordata</taxon>
        <taxon>Craniata</taxon>
        <taxon>Vertebrata</taxon>
        <taxon>Euteleostomi</taxon>
        <taxon>Mammalia</taxon>
        <taxon>Eutheria</taxon>
        <taxon>Euarchontoglires</taxon>
        <taxon>Primates</taxon>
        <taxon>Haplorrhini</taxon>
        <taxon>Platyrrhini</taxon>
        <taxon>Cebidae</taxon>
        <taxon>Callitrichinae</taxon>
        <taxon>Saguinus</taxon>
    </lineage>
</organism>
<protein>
    <submittedName>
        <fullName evidence="2">Uncharacterized protein</fullName>
    </submittedName>
</protein>
<feature type="region of interest" description="Disordered" evidence="1">
    <location>
        <begin position="24"/>
        <end position="57"/>
    </location>
</feature>
<comment type="caution">
    <text evidence="2">The sequence shown here is derived from an EMBL/GenBank/DDBJ whole genome shotgun (WGS) entry which is preliminary data.</text>
</comment>
<gene>
    <name evidence="2" type="ORF">P7K49_011454</name>
</gene>
<name>A0ABQ9VQP3_SAGOE</name>
<keyword evidence="3" id="KW-1185">Reference proteome</keyword>
<dbReference type="Proteomes" id="UP001266305">
    <property type="component" value="Unassembled WGS sequence"/>
</dbReference>
<accession>A0ABQ9VQP3</accession>
<sequence>MGEVIQMLKTVGAQLAHLSLHLNDKNPASSSKLSDLPKEGHRGGKSLRMLRAAERRG</sequence>
<evidence type="ECO:0000256" key="1">
    <source>
        <dbReference type="SAM" id="MobiDB-lite"/>
    </source>
</evidence>
<feature type="non-terminal residue" evidence="2">
    <location>
        <position position="57"/>
    </location>
</feature>
<evidence type="ECO:0000313" key="3">
    <source>
        <dbReference type="Proteomes" id="UP001266305"/>
    </source>
</evidence>
<reference evidence="2 3" key="1">
    <citation type="submission" date="2023-05" db="EMBL/GenBank/DDBJ databases">
        <title>B98-5 Cell Line De Novo Hybrid Assembly: An Optical Mapping Approach.</title>
        <authorList>
            <person name="Kananen K."/>
            <person name="Auerbach J.A."/>
            <person name="Kautto E."/>
            <person name="Blachly J.S."/>
        </authorList>
    </citation>
    <scope>NUCLEOTIDE SEQUENCE [LARGE SCALE GENOMIC DNA]</scope>
    <source>
        <strain evidence="2">B95-8</strain>
        <tissue evidence="2">Cell line</tissue>
    </source>
</reference>
<proteinExistence type="predicted"/>